<name>A0A8S1DYJ5_9INSE</name>
<sequence>MDIVTCCGKFVRWYTSNSLFMAQVGHVIQVKSLFPCVAKPPEHPDGRASLAAVILRTTHHRPRHARDLNEENASGWSCKKRQRFPKDRLSAQILDCAFLRSVFAATG</sequence>
<gene>
    <name evidence="1" type="ORF">CLODIP_2_CD07354</name>
</gene>
<protein>
    <submittedName>
        <fullName evidence="1">Uncharacterized protein</fullName>
    </submittedName>
</protein>
<dbReference type="EMBL" id="CADEPI010000463">
    <property type="protein sequence ID" value="CAB3386222.1"/>
    <property type="molecule type" value="Genomic_DNA"/>
</dbReference>
<organism evidence="1 2">
    <name type="scientific">Cloeon dipterum</name>
    <dbReference type="NCBI Taxonomy" id="197152"/>
    <lineage>
        <taxon>Eukaryota</taxon>
        <taxon>Metazoa</taxon>
        <taxon>Ecdysozoa</taxon>
        <taxon>Arthropoda</taxon>
        <taxon>Hexapoda</taxon>
        <taxon>Insecta</taxon>
        <taxon>Pterygota</taxon>
        <taxon>Palaeoptera</taxon>
        <taxon>Ephemeroptera</taxon>
        <taxon>Pisciforma</taxon>
        <taxon>Baetidae</taxon>
        <taxon>Cloeon</taxon>
    </lineage>
</organism>
<dbReference type="AlphaFoldDB" id="A0A8S1DYJ5"/>
<comment type="caution">
    <text evidence="1">The sequence shown here is derived from an EMBL/GenBank/DDBJ whole genome shotgun (WGS) entry which is preliminary data.</text>
</comment>
<reference evidence="1 2" key="1">
    <citation type="submission" date="2020-04" db="EMBL/GenBank/DDBJ databases">
        <authorList>
            <person name="Alioto T."/>
            <person name="Alioto T."/>
            <person name="Gomez Garrido J."/>
        </authorList>
    </citation>
    <scope>NUCLEOTIDE SEQUENCE [LARGE SCALE GENOMIC DNA]</scope>
</reference>
<keyword evidence="2" id="KW-1185">Reference proteome</keyword>
<evidence type="ECO:0000313" key="1">
    <source>
        <dbReference type="EMBL" id="CAB3386222.1"/>
    </source>
</evidence>
<evidence type="ECO:0000313" key="2">
    <source>
        <dbReference type="Proteomes" id="UP000494165"/>
    </source>
</evidence>
<proteinExistence type="predicted"/>
<accession>A0A8S1DYJ5</accession>
<dbReference type="Proteomes" id="UP000494165">
    <property type="component" value="Unassembled WGS sequence"/>
</dbReference>